<dbReference type="AlphaFoldDB" id="A0AA35VMK1"/>
<name>A0AA35VMK1_LACSI</name>
<dbReference type="Proteomes" id="UP001177003">
    <property type="component" value="Chromosome 1"/>
</dbReference>
<feature type="compositionally biased region" description="Polar residues" evidence="1">
    <location>
        <begin position="113"/>
        <end position="125"/>
    </location>
</feature>
<proteinExistence type="predicted"/>
<evidence type="ECO:0000313" key="3">
    <source>
        <dbReference type="Proteomes" id="UP001177003"/>
    </source>
</evidence>
<sequence>MKLPISQELIEELQIYFMSFGRVGYGESDPHPKRPVQYHLHLEGYLLEETERQWEEVDPFQLVVLEKGCTLISSSDFVSKVVDIAVKELIAVASNREGTTKGVGVSDERQGSDSKSVVELTNGSSGKVDGRKEYEVT</sequence>
<dbReference type="EMBL" id="OX465077">
    <property type="protein sequence ID" value="CAI9269155.1"/>
    <property type="molecule type" value="Genomic_DNA"/>
</dbReference>
<feature type="compositionally biased region" description="Basic and acidic residues" evidence="1">
    <location>
        <begin position="128"/>
        <end position="137"/>
    </location>
</feature>
<protein>
    <submittedName>
        <fullName evidence="2">Uncharacterized protein</fullName>
    </submittedName>
</protein>
<organism evidence="2 3">
    <name type="scientific">Lactuca saligna</name>
    <name type="common">Willowleaf lettuce</name>
    <dbReference type="NCBI Taxonomy" id="75948"/>
    <lineage>
        <taxon>Eukaryota</taxon>
        <taxon>Viridiplantae</taxon>
        <taxon>Streptophyta</taxon>
        <taxon>Embryophyta</taxon>
        <taxon>Tracheophyta</taxon>
        <taxon>Spermatophyta</taxon>
        <taxon>Magnoliopsida</taxon>
        <taxon>eudicotyledons</taxon>
        <taxon>Gunneridae</taxon>
        <taxon>Pentapetalae</taxon>
        <taxon>asterids</taxon>
        <taxon>campanulids</taxon>
        <taxon>Asterales</taxon>
        <taxon>Asteraceae</taxon>
        <taxon>Cichorioideae</taxon>
        <taxon>Cichorieae</taxon>
        <taxon>Lactucinae</taxon>
        <taxon>Lactuca</taxon>
    </lineage>
</organism>
<feature type="region of interest" description="Disordered" evidence="1">
    <location>
        <begin position="98"/>
        <end position="137"/>
    </location>
</feature>
<reference evidence="2" key="1">
    <citation type="submission" date="2023-04" db="EMBL/GenBank/DDBJ databases">
        <authorList>
            <person name="Vijverberg K."/>
            <person name="Xiong W."/>
            <person name="Schranz E."/>
        </authorList>
    </citation>
    <scope>NUCLEOTIDE SEQUENCE</scope>
</reference>
<evidence type="ECO:0000313" key="2">
    <source>
        <dbReference type="EMBL" id="CAI9269155.1"/>
    </source>
</evidence>
<accession>A0AA35VMK1</accession>
<evidence type="ECO:0000256" key="1">
    <source>
        <dbReference type="SAM" id="MobiDB-lite"/>
    </source>
</evidence>
<gene>
    <name evidence="2" type="ORF">LSALG_LOCUS9543</name>
</gene>
<keyword evidence="3" id="KW-1185">Reference proteome</keyword>